<name>A0A0P1GGS5_9RHOB</name>
<evidence type="ECO:0000313" key="2">
    <source>
        <dbReference type="Proteomes" id="UP000054935"/>
    </source>
</evidence>
<dbReference type="RefSeq" id="WP_058248653.1">
    <property type="nucleotide sequence ID" value="NZ_CYSE01000006.1"/>
</dbReference>
<keyword evidence="2" id="KW-1185">Reference proteome</keyword>
<dbReference type="STRING" id="441103.TRN7648_03196"/>
<organism evidence="1 2">
    <name type="scientific">Tropicibacter naphthalenivorans</name>
    <dbReference type="NCBI Taxonomy" id="441103"/>
    <lineage>
        <taxon>Bacteria</taxon>
        <taxon>Pseudomonadati</taxon>
        <taxon>Pseudomonadota</taxon>
        <taxon>Alphaproteobacteria</taxon>
        <taxon>Rhodobacterales</taxon>
        <taxon>Roseobacteraceae</taxon>
        <taxon>Tropicibacter</taxon>
    </lineage>
</organism>
<sequence length="189" mass="19947">MGAELLLIRHAPVAEPGRLMGRTDVAARVDPLVADRVRAWVGGVSLRRCSPALRCRQTFAALWPDAAPKLDTRLWEQDFGDHDGLPFGDLPDLGVLSSAELSAYAAPNGESFDDLCARVWPALQDCASLALQQNAPVAVVAHAGVVRAGLAMVLGAAPLGLAFEIAPLSVTRLRVGPDGPVSVIEVNRT</sequence>
<evidence type="ECO:0000313" key="1">
    <source>
        <dbReference type="EMBL" id="CUH80847.1"/>
    </source>
</evidence>
<dbReference type="Proteomes" id="UP000054935">
    <property type="component" value="Unassembled WGS sequence"/>
</dbReference>
<dbReference type="SUPFAM" id="SSF53254">
    <property type="entry name" value="Phosphoglycerate mutase-like"/>
    <property type="match status" value="1"/>
</dbReference>
<reference evidence="1 2" key="1">
    <citation type="submission" date="2015-09" db="EMBL/GenBank/DDBJ databases">
        <authorList>
            <consortium name="Swine Surveillance"/>
        </authorList>
    </citation>
    <scope>NUCLEOTIDE SEQUENCE [LARGE SCALE GENOMIC DNA]</scope>
    <source>
        <strain evidence="1 2">CECT 7648</strain>
    </source>
</reference>
<dbReference type="InterPro" id="IPR013078">
    <property type="entry name" value="His_Pase_superF_clade-1"/>
</dbReference>
<dbReference type="SMART" id="SM00855">
    <property type="entry name" value="PGAM"/>
    <property type="match status" value="1"/>
</dbReference>
<dbReference type="OrthoDB" id="8347407at2"/>
<dbReference type="AlphaFoldDB" id="A0A0P1GGS5"/>
<dbReference type="Pfam" id="PF00300">
    <property type="entry name" value="His_Phos_1"/>
    <property type="match status" value="1"/>
</dbReference>
<dbReference type="InterPro" id="IPR029033">
    <property type="entry name" value="His_PPase_superfam"/>
</dbReference>
<gene>
    <name evidence="1" type="ORF">TRN7648_03196</name>
</gene>
<dbReference type="Gene3D" id="3.40.50.1240">
    <property type="entry name" value="Phosphoglycerate mutase-like"/>
    <property type="match status" value="1"/>
</dbReference>
<accession>A0A0P1GGS5</accession>
<protein>
    <submittedName>
        <fullName evidence="1">Bifunctional RNase H/acid phosphatase</fullName>
    </submittedName>
</protein>
<proteinExistence type="predicted"/>
<dbReference type="EMBL" id="CYSE01000006">
    <property type="protein sequence ID" value="CUH80847.1"/>
    <property type="molecule type" value="Genomic_DNA"/>
</dbReference>